<keyword evidence="1" id="KW-0808">Transferase</keyword>
<dbReference type="EMBL" id="GGEC01016512">
    <property type="protein sequence ID" value="MBW96995.1"/>
    <property type="molecule type" value="Transcribed_RNA"/>
</dbReference>
<organism evidence="1">
    <name type="scientific">Rhizophora mucronata</name>
    <name type="common">Asiatic mangrove</name>
    <dbReference type="NCBI Taxonomy" id="61149"/>
    <lineage>
        <taxon>Eukaryota</taxon>
        <taxon>Viridiplantae</taxon>
        <taxon>Streptophyta</taxon>
        <taxon>Embryophyta</taxon>
        <taxon>Tracheophyta</taxon>
        <taxon>Spermatophyta</taxon>
        <taxon>Magnoliopsida</taxon>
        <taxon>eudicotyledons</taxon>
        <taxon>Gunneridae</taxon>
        <taxon>Pentapetalae</taxon>
        <taxon>rosids</taxon>
        <taxon>fabids</taxon>
        <taxon>Malpighiales</taxon>
        <taxon>Rhizophoraceae</taxon>
        <taxon>Rhizophora</taxon>
    </lineage>
</organism>
<keyword evidence="1" id="KW-0418">Kinase</keyword>
<evidence type="ECO:0000313" key="1">
    <source>
        <dbReference type="EMBL" id="MBW96995.1"/>
    </source>
</evidence>
<dbReference type="AlphaFoldDB" id="A0A2P2JU43"/>
<reference evidence="1" key="1">
    <citation type="submission" date="2018-02" db="EMBL/GenBank/DDBJ databases">
        <title>Rhizophora mucronata_Transcriptome.</title>
        <authorList>
            <person name="Meera S.P."/>
            <person name="Sreeshan A."/>
            <person name="Augustine A."/>
        </authorList>
    </citation>
    <scope>NUCLEOTIDE SEQUENCE</scope>
    <source>
        <tissue evidence="1">Leaf</tissue>
    </source>
</reference>
<accession>A0A2P2JU43</accession>
<proteinExistence type="predicted"/>
<protein>
    <submittedName>
        <fullName evidence="1">Protein kinase</fullName>
    </submittedName>
</protein>
<dbReference type="GO" id="GO:0016301">
    <property type="term" value="F:kinase activity"/>
    <property type="evidence" value="ECO:0007669"/>
    <property type="project" value="UniProtKB-KW"/>
</dbReference>
<sequence>MLLCIGVVSGSTAYNSQEHSSKACGAAREMLAARSSSKA</sequence>
<name>A0A2P2JU43_RHIMU</name>